<evidence type="ECO:0000256" key="5">
    <source>
        <dbReference type="ARBA" id="ARBA00022842"/>
    </source>
</evidence>
<dbReference type="Gene3D" id="1.10.600.10">
    <property type="entry name" value="Farnesyl Diphosphate Synthase"/>
    <property type="match status" value="1"/>
</dbReference>
<name>A0A1K2HT30_9HYPH</name>
<dbReference type="PANTHER" id="PTHR43281">
    <property type="entry name" value="FARNESYL DIPHOSPHATE SYNTHASE"/>
    <property type="match status" value="1"/>
</dbReference>
<dbReference type="Proteomes" id="UP000183447">
    <property type="component" value="Unassembled WGS sequence"/>
</dbReference>
<evidence type="ECO:0000256" key="4">
    <source>
        <dbReference type="ARBA" id="ARBA00022723"/>
    </source>
</evidence>
<sequence>MSSAGQSAAVAASPARPPVAANEGGGSLGHVRRLVDERLELLVPPGDAQPRNLHLAMRHALIAPSKRVRPVMCFLIADPGESLREAALDVGCAIEMVHTASLILDDLPCMDDAAMRRQRPTTHVQFGEATAILAAIALMNRAFGIIAELEQVPAPVRTRLAAILSDAIGSNGLVAGQEIDINGRDGLTDAKPVEQLNWLKTGVLFVASAEMGAVLRGLDAQQVGAIRSFARHFGLAFQTADDLIDQTAKPAEAGKDVNQDGSKPTLVSLLGIEQARLSCAEHLNLARRALAEARIDATRLDELVARVFQTRSTGSAT</sequence>
<dbReference type="GO" id="GO:0016114">
    <property type="term" value="P:terpenoid biosynthetic process"/>
    <property type="evidence" value="ECO:0007669"/>
    <property type="project" value="UniProtKB-ARBA"/>
</dbReference>
<evidence type="ECO:0000256" key="7">
    <source>
        <dbReference type="ARBA" id="ARBA00069024"/>
    </source>
</evidence>
<evidence type="ECO:0000256" key="9">
    <source>
        <dbReference type="SAM" id="MobiDB-lite"/>
    </source>
</evidence>
<evidence type="ECO:0000256" key="2">
    <source>
        <dbReference type="ARBA" id="ARBA00006706"/>
    </source>
</evidence>
<comment type="cofactor">
    <cofactor evidence="1">
        <name>Mg(2+)</name>
        <dbReference type="ChEBI" id="CHEBI:18420"/>
    </cofactor>
</comment>
<proteinExistence type="inferred from homology"/>
<evidence type="ECO:0000313" key="11">
    <source>
        <dbReference type="Proteomes" id="UP000183447"/>
    </source>
</evidence>
<evidence type="ECO:0000256" key="8">
    <source>
        <dbReference type="RuleBase" id="RU004466"/>
    </source>
</evidence>
<organism evidence="10 11">
    <name type="scientific">Devosia enhydra</name>
    <dbReference type="NCBI Taxonomy" id="665118"/>
    <lineage>
        <taxon>Bacteria</taxon>
        <taxon>Pseudomonadati</taxon>
        <taxon>Pseudomonadota</taxon>
        <taxon>Alphaproteobacteria</taxon>
        <taxon>Hyphomicrobiales</taxon>
        <taxon>Devosiaceae</taxon>
        <taxon>Devosia</taxon>
    </lineage>
</organism>
<dbReference type="AlphaFoldDB" id="A0A1K2HT30"/>
<dbReference type="InterPro" id="IPR000092">
    <property type="entry name" value="Polyprenyl_synt"/>
</dbReference>
<dbReference type="EMBL" id="FPKU01000001">
    <property type="protein sequence ID" value="SFZ81213.1"/>
    <property type="molecule type" value="Genomic_DNA"/>
</dbReference>
<accession>A0A1K2HT30</accession>
<keyword evidence="4" id="KW-0479">Metal-binding</keyword>
<evidence type="ECO:0000256" key="3">
    <source>
        <dbReference type="ARBA" id="ARBA00022679"/>
    </source>
</evidence>
<feature type="region of interest" description="Disordered" evidence="9">
    <location>
        <begin position="1"/>
        <end position="27"/>
    </location>
</feature>
<feature type="compositionally biased region" description="Low complexity" evidence="9">
    <location>
        <begin position="1"/>
        <end position="21"/>
    </location>
</feature>
<dbReference type="InterPro" id="IPR008949">
    <property type="entry name" value="Isoprenoid_synthase_dom_sf"/>
</dbReference>
<dbReference type="OrthoDB" id="9805316at2"/>
<keyword evidence="3 8" id="KW-0808">Transferase</keyword>
<dbReference type="RefSeq" id="WP_072338711.1">
    <property type="nucleotide sequence ID" value="NZ_FPKU01000001.1"/>
</dbReference>
<reference evidence="10 11" key="1">
    <citation type="submission" date="2016-11" db="EMBL/GenBank/DDBJ databases">
        <authorList>
            <person name="Jaros S."/>
            <person name="Januszkiewicz K."/>
            <person name="Wedrychowicz H."/>
        </authorList>
    </citation>
    <scope>NUCLEOTIDE SEQUENCE [LARGE SCALE GENOMIC DNA]</scope>
    <source>
        <strain evidence="10 11">ATCC 23634</strain>
    </source>
</reference>
<keyword evidence="5" id="KW-0460">Magnesium</keyword>
<dbReference type="PANTHER" id="PTHR43281:SF1">
    <property type="entry name" value="FARNESYL DIPHOSPHATE SYNTHASE"/>
    <property type="match status" value="1"/>
</dbReference>
<comment type="similarity">
    <text evidence="2 8">Belongs to the FPP/GGPP synthase family.</text>
</comment>
<protein>
    <recommendedName>
        <fullName evidence="7">Probable farnesyl diphosphate synthase</fullName>
    </recommendedName>
</protein>
<evidence type="ECO:0000256" key="6">
    <source>
        <dbReference type="ARBA" id="ARBA00023229"/>
    </source>
</evidence>
<keyword evidence="6" id="KW-0414">Isoprene biosynthesis</keyword>
<dbReference type="SFLD" id="SFLDS00005">
    <property type="entry name" value="Isoprenoid_Synthase_Type_I"/>
    <property type="match status" value="1"/>
</dbReference>
<dbReference type="SUPFAM" id="SSF48576">
    <property type="entry name" value="Terpenoid synthases"/>
    <property type="match status" value="1"/>
</dbReference>
<keyword evidence="11" id="KW-1185">Reference proteome</keyword>
<dbReference type="STRING" id="665118.SAMN02983003_0376"/>
<dbReference type="GO" id="GO:0004659">
    <property type="term" value="F:prenyltransferase activity"/>
    <property type="evidence" value="ECO:0007669"/>
    <property type="project" value="InterPro"/>
</dbReference>
<evidence type="ECO:0000256" key="1">
    <source>
        <dbReference type="ARBA" id="ARBA00001946"/>
    </source>
</evidence>
<evidence type="ECO:0000313" key="10">
    <source>
        <dbReference type="EMBL" id="SFZ81213.1"/>
    </source>
</evidence>
<dbReference type="Pfam" id="PF00348">
    <property type="entry name" value="polyprenyl_synt"/>
    <property type="match status" value="1"/>
</dbReference>
<gene>
    <name evidence="10" type="ORF">SAMN02983003_0376</name>
</gene>
<dbReference type="GO" id="GO:0046872">
    <property type="term" value="F:metal ion binding"/>
    <property type="evidence" value="ECO:0007669"/>
    <property type="project" value="UniProtKB-KW"/>
</dbReference>
<dbReference type="FunFam" id="1.10.600.10:FF:000001">
    <property type="entry name" value="Geranylgeranyl diphosphate synthase"/>
    <property type="match status" value="1"/>
</dbReference>